<keyword evidence="3" id="KW-0064">Aspartyl protease</keyword>
<comment type="caution">
    <text evidence="7">The sequence shown here is derived from an EMBL/GenBank/DDBJ whole genome shotgun (WGS) entry which is preliminary data.</text>
</comment>
<feature type="domain" description="Peptidase A1" evidence="6">
    <location>
        <begin position="125"/>
        <end position="490"/>
    </location>
</feature>
<dbReference type="AlphaFoldDB" id="A0A978W3Y6"/>
<dbReference type="GO" id="GO:0005576">
    <property type="term" value="C:extracellular region"/>
    <property type="evidence" value="ECO:0007669"/>
    <property type="project" value="TreeGrafter"/>
</dbReference>
<organism evidence="7 8">
    <name type="scientific">Ziziphus jujuba var. spinosa</name>
    <dbReference type="NCBI Taxonomy" id="714518"/>
    <lineage>
        <taxon>Eukaryota</taxon>
        <taxon>Viridiplantae</taxon>
        <taxon>Streptophyta</taxon>
        <taxon>Embryophyta</taxon>
        <taxon>Tracheophyta</taxon>
        <taxon>Spermatophyta</taxon>
        <taxon>Magnoliopsida</taxon>
        <taxon>eudicotyledons</taxon>
        <taxon>Gunneridae</taxon>
        <taxon>Pentapetalae</taxon>
        <taxon>rosids</taxon>
        <taxon>fabids</taxon>
        <taxon>Rosales</taxon>
        <taxon>Rhamnaceae</taxon>
        <taxon>Paliureae</taxon>
        <taxon>Ziziphus</taxon>
    </lineage>
</organism>
<evidence type="ECO:0000256" key="3">
    <source>
        <dbReference type="ARBA" id="ARBA00022750"/>
    </source>
</evidence>
<dbReference type="Proteomes" id="UP000813462">
    <property type="component" value="Unassembled WGS sequence"/>
</dbReference>
<dbReference type="InterPro" id="IPR032799">
    <property type="entry name" value="TAXi_C"/>
</dbReference>
<evidence type="ECO:0000313" key="7">
    <source>
        <dbReference type="EMBL" id="KAH7546670.1"/>
    </source>
</evidence>
<dbReference type="InterPro" id="IPR034161">
    <property type="entry name" value="Pepsin-like_plant"/>
</dbReference>
<proteinExistence type="inferred from homology"/>
<dbReference type="PROSITE" id="PS51767">
    <property type="entry name" value="PEPTIDASE_A1"/>
    <property type="match status" value="1"/>
</dbReference>
<dbReference type="Pfam" id="PF14543">
    <property type="entry name" value="TAXi_N"/>
    <property type="match status" value="1"/>
</dbReference>
<evidence type="ECO:0000256" key="4">
    <source>
        <dbReference type="ARBA" id="ARBA00022801"/>
    </source>
</evidence>
<evidence type="ECO:0000256" key="2">
    <source>
        <dbReference type="ARBA" id="ARBA00022670"/>
    </source>
</evidence>
<dbReference type="GO" id="GO:0006508">
    <property type="term" value="P:proteolysis"/>
    <property type="evidence" value="ECO:0007669"/>
    <property type="project" value="UniProtKB-KW"/>
</dbReference>
<protein>
    <recommendedName>
        <fullName evidence="6">Peptidase A1 domain-containing protein</fullName>
    </recommendedName>
</protein>
<dbReference type="InterPro" id="IPR021109">
    <property type="entry name" value="Peptidase_aspartic_dom_sf"/>
</dbReference>
<dbReference type="InterPro" id="IPR033121">
    <property type="entry name" value="PEPTIDASE_A1"/>
</dbReference>
<dbReference type="PANTHER" id="PTHR47967:SF123">
    <property type="entry name" value="ASPARTIC PROTEINASE NEPENTHESIN-1-LIKE"/>
    <property type="match status" value="1"/>
</dbReference>
<evidence type="ECO:0000256" key="5">
    <source>
        <dbReference type="ARBA" id="ARBA00023180"/>
    </source>
</evidence>
<dbReference type="Pfam" id="PF14541">
    <property type="entry name" value="TAXi_C"/>
    <property type="match status" value="1"/>
</dbReference>
<reference evidence="7" key="1">
    <citation type="journal article" date="2021" name="Front. Plant Sci.">
        <title>Chromosome-Scale Genome Assembly for Chinese Sour Jujube and Insights Into Its Genome Evolution and Domestication Signature.</title>
        <authorList>
            <person name="Shen L.-Y."/>
            <person name="Luo H."/>
            <person name="Wang X.-L."/>
            <person name="Wang X.-M."/>
            <person name="Qiu X.-J."/>
            <person name="Liu H."/>
            <person name="Zhou S.-S."/>
            <person name="Jia K.-H."/>
            <person name="Nie S."/>
            <person name="Bao Y.-T."/>
            <person name="Zhang R.-G."/>
            <person name="Yun Q.-Z."/>
            <person name="Chai Y.-H."/>
            <person name="Lu J.-Y."/>
            <person name="Li Y."/>
            <person name="Zhao S.-W."/>
            <person name="Mao J.-F."/>
            <person name="Jia S.-G."/>
            <person name="Mao Y.-M."/>
        </authorList>
    </citation>
    <scope>NUCLEOTIDE SEQUENCE</scope>
    <source>
        <strain evidence="7">AT0</strain>
        <tissue evidence="7">Leaf</tissue>
    </source>
</reference>
<evidence type="ECO:0000313" key="8">
    <source>
        <dbReference type="Proteomes" id="UP000813462"/>
    </source>
</evidence>
<keyword evidence="5" id="KW-0325">Glycoprotein</keyword>
<keyword evidence="4" id="KW-0378">Hydrolase</keyword>
<dbReference type="InterPro" id="IPR051708">
    <property type="entry name" value="Plant_Aspart_Prot_A1"/>
</dbReference>
<dbReference type="Gene3D" id="2.40.70.10">
    <property type="entry name" value="Acid Proteases"/>
    <property type="match status" value="2"/>
</dbReference>
<keyword evidence="2" id="KW-0645">Protease</keyword>
<sequence>MSQMNPYKRLTQFISAMAELTNKHFLATATLLIFLTTTVSHFHFTFSEDSKPTGFTLSLIPGDSPDSPLYQGNLTRHERMQRLINITQSKASLYRLMSSWPGNATTTPIGPENINLPMIRNNFYYAVKIGIGNPVYNAYLLLDTGSGLIWTQCEPCPTCYPMEYGIYDPRRSNTYSMLPSSHALCQSGYYKRVQNQCMYTMIYGAEAVAGGSTSTLPVPKTQGVASLETFTFANNEGGFSNIDGVIFGCSRYVQNFQDLMFNQKISGILGMNTAPDSLVTQLMNRIDRKFSYCIPSVLDQTTRPILVNFGTDVPRISTPLVNTLFVSPPRTQLFFLDLRDVSVGTHQIGFPKGTFTASPDGSKGVVIDSGAPFTVLAENINGVNAYLLVMSAFDAYYGQSQGLPRVKVDQFEYCYGLPNGFNDFLTLTFHFYPRADFVVNSRDVHYVNSGMRFFCVALMKNSGGLSLLGAYQQQNKHIVYNLDLNALQFATVTCPI</sequence>
<evidence type="ECO:0000259" key="6">
    <source>
        <dbReference type="PROSITE" id="PS51767"/>
    </source>
</evidence>
<accession>A0A978W3Y6</accession>
<dbReference type="InterPro" id="IPR032861">
    <property type="entry name" value="TAXi_N"/>
</dbReference>
<dbReference type="PANTHER" id="PTHR47967">
    <property type="entry name" value="OS07G0603500 PROTEIN-RELATED"/>
    <property type="match status" value="1"/>
</dbReference>
<evidence type="ECO:0000256" key="1">
    <source>
        <dbReference type="ARBA" id="ARBA00007447"/>
    </source>
</evidence>
<dbReference type="GO" id="GO:0004190">
    <property type="term" value="F:aspartic-type endopeptidase activity"/>
    <property type="evidence" value="ECO:0007669"/>
    <property type="project" value="UniProtKB-KW"/>
</dbReference>
<comment type="similarity">
    <text evidence="1">Belongs to the peptidase A1 family.</text>
</comment>
<dbReference type="CDD" id="cd05476">
    <property type="entry name" value="pepsin_A_like_plant"/>
    <property type="match status" value="1"/>
</dbReference>
<name>A0A978W3Y6_ZIZJJ</name>
<gene>
    <name evidence="7" type="ORF">FEM48_Zijuj01G0226200</name>
</gene>
<dbReference type="EMBL" id="JAEACU010000001">
    <property type="protein sequence ID" value="KAH7546670.1"/>
    <property type="molecule type" value="Genomic_DNA"/>
</dbReference>
<dbReference type="SUPFAM" id="SSF50630">
    <property type="entry name" value="Acid proteases"/>
    <property type="match status" value="1"/>
</dbReference>